<dbReference type="Proteomes" id="UP001417504">
    <property type="component" value="Unassembled WGS sequence"/>
</dbReference>
<accession>A0AAP0P7D6</accession>
<feature type="compositionally biased region" description="Gly residues" evidence="1">
    <location>
        <begin position="91"/>
        <end position="104"/>
    </location>
</feature>
<reference evidence="2 3" key="1">
    <citation type="submission" date="2024-01" db="EMBL/GenBank/DDBJ databases">
        <title>Genome assemblies of Stephania.</title>
        <authorList>
            <person name="Yang L."/>
        </authorList>
    </citation>
    <scope>NUCLEOTIDE SEQUENCE [LARGE SCALE GENOMIC DNA]</scope>
    <source>
        <strain evidence="2">QJT</strain>
        <tissue evidence="2">Leaf</tissue>
    </source>
</reference>
<organism evidence="2 3">
    <name type="scientific">Stephania japonica</name>
    <dbReference type="NCBI Taxonomy" id="461633"/>
    <lineage>
        <taxon>Eukaryota</taxon>
        <taxon>Viridiplantae</taxon>
        <taxon>Streptophyta</taxon>
        <taxon>Embryophyta</taxon>
        <taxon>Tracheophyta</taxon>
        <taxon>Spermatophyta</taxon>
        <taxon>Magnoliopsida</taxon>
        <taxon>Ranunculales</taxon>
        <taxon>Menispermaceae</taxon>
        <taxon>Menispermoideae</taxon>
        <taxon>Cissampelideae</taxon>
        <taxon>Stephania</taxon>
    </lineage>
</organism>
<proteinExistence type="predicted"/>
<protein>
    <submittedName>
        <fullName evidence="2">Uncharacterized protein</fullName>
    </submittedName>
</protein>
<evidence type="ECO:0000313" key="2">
    <source>
        <dbReference type="EMBL" id="KAK9130211.1"/>
    </source>
</evidence>
<dbReference type="AlphaFoldDB" id="A0AAP0P7D6"/>
<evidence type="ECO:0000256" key="1">
    <source>
        <dbReference type="SAM" id="MobiDB-lite"/>
    </source>
</evidence>
<sequence>MRYSCDDGEVRWMLRGSRIVPFVRVLFDPRECDVESLYTNSAFSKGAIRIDTRHVYITNCAFSKGAIRDIHSTPQWRTYRSRGGDRSRGIGSKGGGWVVGGIGSRRGVQKAERRGREGEERSNSGEKGERMREAKKMRRVGATAEWM</sequence>
<gene>
    <name evidence="2" type="ORF">Sjap_010698</name>
</gene>
<comment type="caution">
    <text evidence="2">The sequence shown here is derived from an EMBL/GenBank/DDBJ whole genome shotgun (WGS) entry which is preliminary data.</text>
</comment>
<evidence type="ECO:0000313" key="3">
    <source>
        <dbReference type="Proteomes" id="UP001417504"/>
    </source>
</evidence>
<name>A0AAP0P7D6_9MAGN</name>
<feature type="region of interest" description="Disordered" evidence="1">
    <location>
        <begin position="78"/>
        <end position="147"/>
    </location>
</feature>
<feature type="compositionally biased region" description="Basic and acidic residues" evidence="1">
    <location>
        <begin position="109"/>
        <end position="134"/>
    </location>
</feature>
<keyword evidence="3" id="KW-1185">Reference proteome</keyword>
<dbReference type="EMBL" id="JBBNAE010000004">
    <property type="protein sequence ID" value="KAK9130211.1"/>
    <property type="molecule type" value="Genomic_DNA"/>
</dbReference>